<dbReference type="AlphaFoldDB" id="A0A4V0NGC8"/>
<accession>A0A4V0NGC8</accession>
<evidence type="ECO:0000313" key="2">
    <source>
        <dbReference type="Proteomes" id="UP000295497"/>
    </source>
</evidence>
<sequence length="140" mass="16006">MTPYYRRDQADGITPPNLADESTYAEHIVHARGKRTRFTSLSLDPATIVDFGPQLWQLLEPKIYDDGHGVVSHDALVGTLREELRSAPDPAARELAARALPRAVKRREALVHWSFDVSRIARKELSEWARPHVRHYFVKV</sequence>
<dbReference type="Proteomes" id="UP000295497">
    <property type="component" value="Chromosome"/>
</dbReference>
<protein>
    <submittedName>
        <fullName evidence="1">Uncharacterized protein</fullName>
    </submittedName>
</protein>
<reference evidence="1 2" key="1">
    <citation type="submission" date="2015-09" db="EMBL/GenBank/DDBJ databases">
        <title>Sorangium comparison.</title>
        <authorList>
            <person name="Zaburannyi N."/>
            <person name="Bunk B."/>
            <person name="Overmann J."/>
            <person name="Mueller R."/>
        </authorList>
    </citation>
    <scope>NUCLEOTIDE SEQUENCE [LARGE SCALE GENOMIC DNA]</scope>
    <source>
        <strain evidence="1 2">So ce836</strain>
    </source>
</reference>
<dbReference type="RefSeq" id="WP_129576268.1">
    <property type="nucleotide sequence ID" value="NZ_CP012672.1"/>
</dbReference>
<proteinExistence type="predicted"/>
<dbReference type="EMBL" id="CP012672">
    <property type="protein sequence ID" value="AUX32722.1"/>
    <property type="molecule type" value="Genomic_DNA"/>
</dbReference>
<organism evidence="1 2">
    <name type="scientific">Sorangium cellulosum</name>
    <name type="common">Polyangium cellulosum</name>
    <dbReference type="NCBI Taxonomy" id="56"/>
    <lineage>
        <taxon>Bacteria</taxon>
        <taxon>Pseudomonadati</taxon>
        <taxon>Myxococcota</taxon>
        <taxon>Polyangia</taxon>
        <taxon>Polyangiales</taxon>
        <taxon>Polyangiaceae</taxon>
        <taxon>Sorangium</taxon>
    </lineage>
</organism>
<name>A0A4V0NGC8_SORCE</name>
<gene>
    <name evidence="1" type="ORF">SOCE836_048690</name>
</gene>
<evidence type="ECO:0000313" key="1">
    <source>
        <dbReference type="EMBL" id="AUX32722.1"/>
    </source>
</evidence>